<feature type="region of interest" description="Disordered" evidence="1">
    <location>
        <begin position="128"/>
        <end position="174"/>
    </location>
</feature>
<evidence type="ECO:0000256" key="1">
    <source>
        <dbReference type="SAM" id="MobiDB-lite"/>
    </source>
</evidence>
<evidence type="ECO:0000313" key="3">
    <source>
        <dbReference type="EMBL" id="KAI5398008.1"/>
    </source>
</evidence>
<dbReference type="Gramene" id="Psat06G0371400-T1">
    <property type="protein sequence ID" value="KAI5398008.1"/>
    <property type="gene ID" value="KIW84_063714"/>
</dbReference>
<dbReference type="Pfam" id="PF04734">
    <property type="entry name" value="Ceramidase_alk"/>
    <property type="match status" value="1"/>
</dbReference>
<dbReference type="EMBL" id="JAMSHJ010000006">
    <property type="protein sequence ID" value="KAI5398008.1"/>
    <property type="molecule type" value="Genomic_DNA"/>
</dbReference>
<protein>
    <recommendedName>
        <fullName evidence="2">Neutral/alkaline non-lysosomal ceramidase N-terminal domain-containing protein</fullName>
    </recommendedName>
</protein>
<evidence type="ECO:0000313" key="4">
    <source>
        <dbReference type="Proteomes" id="UP001058974"/>
    </source>
</evidence>
<gene>
    <name evidence="3" type="ORF">KIW84_063714</name>
</gene>
<keyword evidence="4" id="KW-1185">Reference proteome</keyword>
<sequence length="174" mass="20045">MAGRRLRDAVKTVLSGDKSFGSNIHVVIAGLTNTYSQHVTTYEELRLYHLKHLQYHLLHLTEQIFHQTLIFSPMNQNPVVIQSLPDAARQGYQAANSQDAENNYHYRGDVQRSPRAFMLSNDFNMKNDSLAQDKPLKQRMGLEGRLRDDRGNHQHHERNERINGDKPDSMKGQP</sequence>
<feature type="compositionally biased region" description="Basic and acidic residues" evidence="1">
    <location>
        <begin position="134"/>
        <end position="174"/>
    </location>
</feature>
<evidence type="ECO:0000259" key="2">
    <source>
        <dbReference type="Pfam" id="PF04734"/>
    </source>
</evidence>
<feature type="domain" description="Neutral/alkaline non-lysosomal ceramidase N-terminal" evidence="2">
    <location>
        <begin position="1"/>
        <end position="46"/>
    </location>
</feature>
<comment type="caution">
    <text evidence="3">The sequence shown here is derived from an EMBL/GenBank/DDBJ whole genome shotgun (WGS) entry which is preliminary data.</text>
</comment>
<dbReference type="AlphaFoldDB" id="A0A9D4W8C0"/>
<accession>A0A9D4W8C0</accession>
<proteinExistence type="predicted"/>
<organism evidence="3 4">
    <name type="scientific">Pisum sativum</name>
    <name type="common">Garden pea</name>
    <name type="synonym">Lathyrus oleraceus</name>
    <dbReference type="NCBI Taxonomy" id="3888"/>
    <lineage>
        <taxon>Eukaryota</taxon>
        <taxon>Viridiplantae</taxon>
        <taxon>Streptophyta</taxon>
        <taxon>Embryophyta</taxon>
        <taxon>Tracheophyta</taxon>
        <taxon>Spermatophyta</taxon>
        <taxon>Magnoliopsida</taxon>
        <taxon>eudicotyledons</taxon>
        <taxon>Gunneridae</taxon>
        <taxon>Pentapetalae</taxon>
        <taxon>rosids</taxon>
        <taxon>fabids</taxon>
        <taxon>Fabales</taxon>
        <taxon>Fabaceae</taxon>
        <taxon>Papilionoideae</taxon>
        <taxon>50 kb inversion clade</taxon>
        <taxon>NPAAA clade</taxon>
        <taxon>Hologalegina</taxon>
        <taxon>IRL clade</taxon>
        <taxon>Fabeae</taxon>
        <taxon>Lathyrus</taxon>
    </lineage>
</organism>
<name>A0A9D4W8C0_PEA</name>
<dbReference type="Proteomes" id="UP001058974">
    <property type="component" value="Chromosome 6"/>
</dbReference>
<dbReference type="InterPro" id="IPR031329">
    <property type="entry name" value="NEUT/ALK_ceramidase_N"/>
</dbReference>
<reference evidence="3 4" key="1">
    <citation type="journal article" date="2022" name="Nat. Genet.">
        <title>Improved pea reference genome and pan-genome highlight genomic features and evolutionary characteristics.</title>
        <authorList>
            <person name="Yang T."/>
            <person name="Liu R."/>
            <person name="Luo Y."/>
            <person name="Hu S."/>
            <person name="Wang D."/>
            <person name="Wang C."/>
            <person name="Pandey M.K."/>
            <person name="Ge S."/>
            <person name="Xu Q."/>
            <person name="Li N."/>
            <person name="Li G."/>
            <person name="Huang Y."/>
            <person name="Saxena R.K."/>
            <person name="Ji Y."/>
            <person name="Li M."/>
            <person name="Yan X."/>
            <person name="He Y."/>
            <person name="Liu Y."/>
            <person name="Wang X."/>
            <person name="Xiang C."/>
            <person name="Varshney R.K."/>
            <person name="Ding H."/>
            <person name="Gao S."/>
            <person name="Zong X."/>
        </authorList>
    </citation>
    <scope>NUCLEOTIDE SEQUENCE [LARGE SCALE GENOMIC DNA]</scope>
    <source>
        <strain evidence="3 4">cv. Zhongwan 6</strain>
    </source>
</reference>